<evidence type="ECO:0000313" key="1">
    <source>
        <dbReference type="EMBL" id="KAK8886323.1"/>
    </source>
</evidence>
<accession>A0ABR2K678</accession>
<evidence type="ECO:0000313" key="2">
    <source>
        <dbReference type="Proteomes" id="UP001470230"/>
    </source>
</evidence>
<keyword evidence="2" id="KW-1185">Reference proteome</keyword>
<sequence>MISNESIGMIIPKNTNEKLAISQKNVEPLGIPSLGYEYLRLAPGQNRNAELNATLGFMIRLIQNEVIPQFKGEEKLLQFINYGDTELVYVLTVDGNKCAILISQPHTKLGVVKKEYDNLITLKNRFPDYIVAPFYYSKDDKTDKELYVAPYLYQARCVGVCKHDWGEWVPEPDYYFREYPENQRIIINSCMIGLLIKFYDSEKGLGLGACKIGGGDFMLEKGYENEDITQENILKRMKLIAAREFIPISLDEYINKIRAEFCQRTYYQTEADRDKSILINYKSRAPMLLKDIQKGIDLGLALRDAQKTK</sequence>
<reference evidence="1 2" key="1">
    <citation type="submission" date="2024-04" db="EMBL/GenBank/DDBJ databases">
        <title>Tritrichomonas musculus Genome.</title>
        <authorList>
            <person name="Alves-Ferreira E."/>
            <person name="Grigg M."/>
            <person name="Lorenzi H."/>
            <person name="Galac M."/>
        </authorList>
    </citation>
    <scope>NUCLEOTIDE SEQUENCE [LARGE SCALE GENOMIC DNA]</scope>
    <source>
        <strain evidence="1 2">EAF2021</strain>
    </source>
</reference>
<dbReference type="EMBL" id="JAPFFF010000007">
    <property type="protein sequence ID" value="KAK8886323.1"/>
    <property type="molecule type" value="Genomic_DNA"/>
</dbReference>
<proteinExistence type="predicted"/>
<comment type="caution">
    <text evidence="1">The sequence shown here is derived from an EMBL/GenBank/DDBJ whole genome shotgun (WGS) entry which is preliminary data.</text>
</comment>
<gene>
    <name evidence="1" type="ORF">M9Y10_041785</name>
</gene>
<organism evidence="1 2">
    <name type="scientific">Tritrichomonas musculus</name>
    <dbReference type="NCBI Taxonomy" id="1915356"/>
    <lineage>
        <taxon>Eukaryota</taxon>
        <taxon>Metamonada</taxon>
        <taxon>Parabasalia</taxon>
        <taxon>Tritrichomonadida</taxon>
        <taxon>Tritrichomonadidae</taxon>
        <taxon>Tritrichomonas</taxon>
    </lineage>
</organism>
<name>A0ABR2K678_9EUKA</name>
<dbReference type="Proteomes" id="UP001470230">
    <property type="component" value="Unassembled WGS sequence"/>
</dbReference>
<protein>
    <submittedName>
        <fullName evidence="1">Uncharacterized protein</fullName>
    </submittedName>
</protein>